<protein>
    <submittedName>
        <fullName evidence="1">Uncharacterized protein</fullName>
    </submittedName>
</protein>
<dbReference type="RefSeq" id="WP_211433468.1">
    <property type="nucleotide sequence ID" value="NZ_JAFCKD010000011.1"/>
</dbReference>
<name>A0A0E4FW32_9BRAD</name>
<accession>A0A0E4FW32</accession>
<evidence type="ECO:0000313" key="2">
    <source>
        <dbReference type="Proteomes" id="UP000063308"/>
    </source>
</evidence>
<reference evidence="1 2" key="1">
    <citation type="submission" date="2014-11" db="EMBL/GenBank/DDBJ databases">
        <title>Symbiosis island explosion on the genome of extra-slow-growing strains of soybean bradyrhizobia with massive insertion sequences.</title>
        <authorList>
            <person name="Iida T."/>
            <person name="Minamisawa K."/>
        </authorList>
    </citation>
    <scope>NUCLEOTIDE SEQUENCE [LARGE SCALE GENOMIC DNA]</scope>
    <source>
        <strain evidence="1 2">NK6</strain>
    </source>
</reference>
<proteinExistence type="predicted"/>
<evidence type="ECO:0000313" key="1">
    <source>
        <dbReference type="EMBL" id="BAR57866.1"/>
    </source>
</evidence>
<gene>
    <name evidence="1" type="ORF">NK6_4700</name>
</gene>
<dbReference type="EMBL" id="AP014685">
    <property type="protein sequence ID" value="BAR57866.1"/>
    <property type="molecule type" value="Genomic_DNA"/>
</dbReference>
<dbReference type="AlphaFoldDB" id="A0A0E4FW32"/>
<dbReference type="Proteomes" id="UP000063308">
    <property type="component" value="Chromosome"/>
</dbReference>
<organism evidence="1 2">
    <name type="scientific">Bradyrhizobium diazoefficiens</name>
    <dbReference type="NCBI Taxonomy" id="1355477"/>
    <lineage>
        <taxon>Bacteria</taxon>
        <taxon>Pseudomonadati</taxon>
        <taxon>Pseudomonadota</taxon>
        <taxon>Alphaproteobacteria</taxon>
        <taxon>Hyphomicrobiales</taxon>
        <taxon>Nitrobacteraceae</taxon>
        <taxon>Bradyrhizobium</taxon>
    </lineage>
</organism>
<sequence length="149" mass="16390">MDLDATMSFLVDTADIASQLRVMSTGAVQHTELVDVLRPDLTAAFKLPLHTVIDPPGLASKIVKASRRGKLRLEGFQVVEGFFTQPRLVLLIHRRVVGQLYCSRDGQSLQLEFRERTDARDMGNAVLALGRLSFNVHTPLGSAPADSIH</sequence>